<dbReference type="Gene3D" id="3.40.980.10">
    <property type="entry name" value="MoaB/Mog-like domain"/>
    <property type="match status" value="1"/>
</dbReference>
<dbReference type="SUPFAM" id="SSF55040">
    <property type="entry name" value="Molybdenum cofactor biosynthesis protein C, MoaC"/>
    <property type="match status" value="1"/>
</dbReference>
<evidence type="ECO:0000256" key="6">
    <source>
        <dbReference type="HAMAP-Rule" id="MF_01224"/>
    </source>
</evidence>
<name>Q0S2N4_RHOJR</name>
<dbReference type="EC" id="4.6.1.17" evidence="3 6"/>
<comment type="similarity">
    <text evidence="6">Belongs to the MoaC family.</text>
</comment>
<dbReference type="SMART" id="SM00852">
    <property type="entry name" value="MoCF_biosynth"/>
    <property type="match status" value="1"/>
</dbReference>
<dbReference type="Pfam" id="PF00994">
    <property type="entry name" value="MoCF_biosynth"/>
    <property type="match status" value="1"/>
</dbReference>
<organism evidence="8 9">
    <name type="scientific">Rhodococcus jostii (strain RHA1)</name>
    <dbReference type="NCBI Taxonomy" id="101510"/>
    <lineage>
        <taxon>Bacteria</taxon>
        <taxon>Bacillati</taxon>
        <taxon>Actinomycetota</taxon>
        <taxon>Actinomycetes</taxon>
        <taxon>Mycobacteriales</taxon>
        <taxon>Nocardiaceae</taxon>
        <taxon>Rhodococcus</taxon>
    </lineage>
</organism>
<dbReference type="InterPro" id="IPR036522">
    <property type="entry name" value="MoaC_sf"/>
</dbReference>
<dbReference type="eggNOG" id="COG0521">
    <property type="taxonomic scope" value="Bacteria"/>
</dbReference>
<dbReference type="RefSeq" id="WP_011598331.1">
    <property type="nucleotide sequence ID" value="NC_008268.1"/>
</dbReference>
<dbReference type="InterPro" id="IPR051920">
    <property type="entry name" value="MPT_Adenylyltrnsfr/MoaC-Rel"/>
</dbReference>
<dbReference type="eggNOG" id="COG0315">
    <property type="taxonomic scope" value="Bacteria"/>
</dbReference>
<proteinExistence type="inferred from homology"/>
<dbReference type="NCBIfam" id="TIGR00581">
    <property type="entry name" value="moaC"/>
    <property type="match status" value="1"/>
</dbReference>
<evidence type="ECO:0000256" key="4">
    <source>
        <dbReference type="ARBA" id="ARBA00023150"/>
    </source>
</evidence>
<dbReference type="InterPro" id="IPR036425">
    <property type="entry name" value="MoaB/Mog-like_dom_sf"/>
</dbReference>
<reference evidence="9" key="1">
    <citation type="journal article" date="2006" name="Proc. Natl. Acad. Sci. U.S.A.">
        <title>The complete genome of Rhodococcus sp. RHA1 provides insights into a catabolic powerhouse.</title>
        <authorList>
            <person name="McLeod M.P."/>
            <person name="Warren R.L."/>
            <person name="Hsiao W.W.L."/>
            <person name="Araki N."/>
            <person name="Myhre M."/>
            <person name="Fernandes C."/>
            <person name="Miyazawa D."/>
            <person name="Wong W."/>
            <person name="Lillquist A.L."/>
            <person name="Wang D."/>
            <person name="Dosanjh M."/>
            <person name="Hara H."/>
            <person name="Petrescu A."/>
            <person name="Morin R.D."/>
            <person name="Yang G."/>
            <person name="Stott J.M."/>
            <person name="Schein J.E."/>
            <person name="Shin H."/>
            <person name="Smailus D."/>
            <person name="Siddiqui A.S."/>
            <person name="Marra M.A."/>
            <person name="Jones S.J.M."/>
            <person name="Holt R."/>
            <person name="Brinkman F.S.L."/>
            <person name="Miyauchi K."/>
            <person name="Fukuda M."/>
            <person name="Davies J.E."/>
            <person name="Mohn W.W."/>
            <person name="Eltis L.D."/>
        </authorList>
    </citation>
    <scope>NUCLEOTIDE SEQUENCE [LARGE SCALE GENOMIC DNA]</scope>
    <source>
        <strain evidence="9">RHA1</strain>
    </source>
</reference>
<keyword evidence="5 6" id="KW-0456">Lyase</keyword>
<comment type="subunit">
    <text evidence="6">Homohexamer; trimer of dimers.</text>
</comment>
<dbReference type="OrthoDB" id="9794429at2"/>
<dbReference type="EMBL" id="CP000431">
    <property type="protein sequence ID" value="ABG98202.1"/>
    <property type="molecule type" value="Genomic_DNA"/>
</dbReference>
<evidence type="ECO:0000256" key="1">
    <source>
        <dbReference type="ARBA" id="ARBA00001637"/>
    </source>
</evidence>
<dbReference type="KEGG" id="rha:RHA1_ro06427"/>
<sequence>MSDLTHLDSEGRARMVDVSAKADTTRIAVAAGQLVTTPAVIELVRADDLPKADVLATARIAGIAGAKKTSELIPLCHQLALSSVKLEFGFTGDAITIEATAKTKGPTGVEMEALTAVAVAGLTLHDMVKAVDPAATLDGVRLLTKDGGKRGHWTREQQSPETPTVTPRSAAVLVASTGGAKGTRVDTTGPVIAAWLEDRGFTTRGPLVYADADIAVGLADALSGNPALIISTGGTGVSPTDATPEATRAVLDRELPGVADAIRNRGTEVTPHASLSRGLAGVANGTVVVNLPGSPGGVKDGLSVLDPIVDHLLAQVAGGGAHDE</sequence>
<dbReference type="Proteomes" id="UP000008710">
    <property type="component" value="Chromosome"/>
</dbReference>
<dbReference type="CDD" id="cd00886">
    <property type="entry name" value="MogA_MoaB"/>
    <property type="match status" value="1"/>
</dbReference>
<dbReference type="UniPathway" id="UPA00344"/>
<dbReference type="CDD" id="cd01420">
    <property type="entry name" value="MoaC_PE"/>
    <property type="match status" value="1"/>
</dbReference>
<dbReference type="InterPro" id="IPR002820">
    <property type="entry name" value="Mopterin_CF_biosynth-C_dom"/>
</dbReference>
<dbReference type="HAMAP" id="MF_01224_B">
    <property type="entry name" value="MoaC_B"/>
    <property type="match status" value="1"/>
</dbReference>
<dbReference type="AlphaFoldDB" id="Q0S2N4"/>
<dbReference type="Pfam" id="PF01967">
    <property type="entry name" value="MoaC"/>
    <property type="match status" value="1"/>
</dbReference>
<dbReference type="NCBIfam" id="NF006870">
    <property type="entry name" value="PRK09364.1"/>
    <property type="match status" value="1"/>
</dbReference>
<dbReference type="InterPro" id="IPR001453">
    <property type="entry name" value="MoaB/Mog_dom"/>
</dbReference>
<dbReference type="GO" id="GO:0006777">
    <property type="term" value="P:Mo-molybdopterin cofactor biosynthetic process"/>
    <property type="evidence" value="ECO:0007669"/>
    <property type="project" value="UniProtKB-UniRule"/>
</dbReference>
<dbReference type="PATRIC" id="fig|101510.16.peg.6479"/>
<dbReference type="Gene3D" id="3.30.70.640">
    <property type="entry name" value="Molybdopterin cofactor biosynthesis C (MoaC) domain"/>
    <property type="match status" value="1"/>
</dbReference>
<evidence type="ECO:0000313" key="9">
    <source>
        <dbReference type="Proteomes" id="UP000008710"/>
    </source>
</evidence>
<dbReference type="HOGENOM" id="CLU_063423_1_0_11"/>
<dbReference type="PIRSF" id="PIRSF036594">
    <property type="entry name" value="MoaC_MogA"/>
    <property type="match status" value="1"/>
</dbReference>
<keyword evidence="4 6" id="KW-0501">Molybdenum cofactor biosynthesis</keyword>
<evidence type="ECO:0000259" key="7">
    <source>
        <dbReference type="SMART" id="SM00852"/>
    </source>
</evidence>
<evidence type="ECO:0000256" key="2">
    <source>
        <dbReference type="ARBA" id="ARBA00005046"/>
    </source>
</evidence>
<feature type="active site" evidence="6">
    <location>
        <position position="126"/>
    </location>
</feature>
<comment type="pathway">
    <text evidence="2 6">Cofactor biosynthesis; molybdopterin biosynthesis.</text>
</comment>
<dbReference type="InterPro" id="IPR047594">
    <property type="entry name" value="MoaC_bact/euk"/>
</dbReference>
<evidence type="ECO:0000313" key="8">
    <source>
        <dbReference type="EMBL" id="ABG98202.1"/>
    </source>
</evidence>
<dbReference type="PANTHER" id="PTHR43764">
    <property type="entry name" value="MOLYBDENUM COFACTOR BIOSYNTHESIS"/>
    <property type="match status" value="1"/>
</dbReference>
<comment type="catalytic activity">
    <reaction evidence="1 6">
        <text>(8S)-3',8-cyclo-7,8-dihydroguanosine 5'-triphosphate = cyclic pyranopterin phosphate + diphosphate</text>
        <dbReference type="Rhea" id="RHEA:49580"/>
        <dbReference type="ChEBI" id="CHEBI:33019"/>
        <dbReference type="ChEBI" id="CHEBI:59648"/>
        <dbReference type="ChEBI" id="CHEBI:131766"/>
        <dbReference type="EC" id="4.6.1.17"/>
    </reaction>
</comment>
<protein>
    <recommendedName>
        <fullName evidence="3 6">Cyclic pyranopterin monophosphate synthase</fullName>
        <ecNumber evidence="3 6">4.6.1.17</ecNumber>
    </recommendedName>
    <alternativeName>
        <fullName evidence="6">Molybdenum cofactor biosynthesis protein C</fullName>
    </alternativeName>
</protein>
<comment type="function">
    <text evidence="6">Catalyzes the conversion of (8S)-3',8-cyclo-7,8-dihydroguanosine 5'-triphosphate to cyclic pyranopterin monophosphate (cPMP).</text>
</comment>
<dbReference type="SUPFAM" id="SSF53218">
    <property type="entry name" value="Molybdenum cofactor biosynthesis proteins"/>
    <property type="match status" value="1"/>
</dbReference>
<dbReference type="PANTHER" id="PTHR43764:SF1">
    <property type="entry name" value="MOLYBDOPTERIN MOLYBDOTRANSFERASE"/>
    <property type="match status" value="1"/>
</dbReference>
<dbReference type="GO" id="GO:0061799">
    <property type="term" value="F:cyclic pyranopterin monophosphate synthase activity"/>
    <property type="evidence" value="ECO:0007669"/>
    <property type="project" value="UniProtKB-UniRule"/>
</dbReference>
<evidence type="ECO:0000256" key="3">
    <source>
        <dbReference type="ARBA" id="ARBA00012575"/>
    </source>
</evidence>
<feature type="binding site" evidence="6">
    <location>
        <begin position="111"/>
        <end position="112"/>
    </location>
    <ligand>
        <name>substrate</name>
    </ligand>
</feature>
<dbReference type="NCBIfam" id="NF002947">
    <property type="entry name" value="PRK03604.1"/>
    <property type="match status" value="1"/>
</dbReference>
<feature type="domain" description="MoaB/Mog" evidence="7">
    <location>
        <begin position="171"/>
        <end position="312"/>
    </location>
</feature>
<gene>
    <name evidence="6" type="primary">moaC</name>
    <name evidence="8" type="ordered locus">RHA1_ro06427</name>
</gene>
<accession>Q0S2N4</accession>
<dbReference type="InterPro" id="IPR023045">
    <property type="entry name" value="MoaC"/>
</dbReference>
<feature type="binding site" evidence="6">
    <location>
        <begin position="75"/>
        <end position="77"/>
    </location>
    <ligand>
        <name>substrate</name>
    </ligand>
</feature>
<evidence type="ECO:0000256" key="5">
    <source>
        <dbReference type="ARBA" id="ARBA00023239"/>
    </source>
</evidence>
<dbReference type="InterPro" id="IPR012247">
    <property type="entry name" value="MoaC_MogA"/>
</dbReference>